<dbReference type="Gene3D" id="2.40.50.140">
    <property type="entry name" value="Nucleic acid-binding proteins"/>
    <property type="match status" value="1"/>
</dbReference>
<dbReference type="Pfam" id="PF24961">
    <property type="entry name" value="NfeD_membrane"/>
    <property type="match status" value="1"/>
</dbReference>
<dbReference type="InterPro" id="IPR029045">
    <property type="entry name" value="ClpP/crotonase-like_dom_sf"/>
</dbReference>
<evidence type="ECO:0000259" key="6">
    <source>
        <dbReference type="Pfam" id="PF01957"/>
    </source>
</evidence>
<feature type="domain" description="NfeD1b N-terminal" evidence="8">
    <location>
        <begin position="35"/>
        <end position="219"/>
    </location>
</feature>
<dbReference type="InterPro" id="IPR056738">
    <property type="entry name" value="NfeD1b_N"/>
</dbReference>
<protein>
    <submittedName>
        <fullName evidence="9">Membrane protein</fullName>
    </submittedName>
</protein>
<dbReference type="EMBL" id="JALP01000373">
    <property type="protein sequence ID" value="THG88512.1"/>
    <property type="molecule type" value="Genomic_DNA"/>
</dbReference>
<dbReference type="PANTHER" id="PTHR33507:SF3">
    <property type="entry name" value="INNER MEMBRANE PROTEIN YBBJ"/>
    <property type="match status" value="1"/>
</dbReference>
<comment type="subcellular location">
    <subcellularLocation>
        <location evidence="1">Membrane</location>
        <topology evidence="1">Multi-pass membrane protein</topology>
    </subcellularLocation>
</comment>
<evidence type="ECO:0000256" key="4">
    <source>
        <dbReference type="ARBA" id="ARBA00023136"/>
    </source>
</evidence>
<dbReference type="Pfam" id="PF01957">
    <property type="entry name" value="NfeD"/>
    <property type="match status" value="1"/>
</dbReference>
<evidence type="ECO:0000256" key="3">
    <source>
        <dbReference type="ARBA" id="ARBA00022989"/>
    </source>
</evidence>
<feature type="transmembrane region" description="Helical" evidence="5">
    <location>
        <begin position="333"/>
        <end position="356"/>
    </location>
</feature>
<dbReference type="GO" id="GO:0005886">
    <property type="term" value="C:plasma membrane"/>
    <property type="evidence" value="ECO:0007669"/>
    <property type="project" value="TreeGrafter"/>
</dbReference>
<dbReference type="SUPFAM" id="SSF52096">
    <property type="entry name" value="ClpP/crotonase"/>
    <property type="match status" value="1"/>
</dbReference>
<evidence type="ECO:0000259" key="8">
    <source>
        <dbReference type="Pfam" id="PF25145"/>
    </source>
</evidence>
<dbReference type="Proteomes" id="UP000297014">
    <property type="component" value="Unassembled WGS sequence"/>
</dbReference>
<proteinExistence type="predicted"/>
<feature type="transmembrane region" description="Helical" evidence="5">
    <location>
        <begin position="256"/>
        <end position="278"/>
    </location>
</feature>
<dbReference type="PANTHER" id="PTHR33507">
    <property type="entry name" value="INNER MEMBRANE PROTEIN YBBJ"/>
    <property type="match status" value="1"/>
</dbReference>
<dbReference type="Pfam" id="PF25145">
    <property type="entry name" value="NfeD1b_N"/>
    <property type="match status" value="1"/>
</dbReference>
<dbReference type="CDD" id="cd07021">
    <property type="entry name" value="Clp_protease_NfeD_like"/>
    <property type="match status" value="1"/>
</dbReference>
<dbReference type="InterPro" id="IPR052165">
    <property type="entry name" value="Membrane_assoc_protease"/>
</dbReference>
<accession>A0A4V3X813</accession>
<sequence>MRYVRMTGSLLCILFAFVLLPLTSSGETRSPNDPVVYYIPVEQTVERGLLAFLERGFSEAIEEGADHIILDIHTPGGAVDAANDIAKLMGNTDIPITAYVNTDAISAGAYIALNADNIVMAPTGSMGSAGVIDGAGNAAEEKTQSYWLSRMQAAAELNDRDPLYALAMADNRYDLPELGSGPGEFLTLNAQEAMDVRYAEAIVNDRSEILEFLGLEGAHEIQMEVTVAEQIARIVTHPVVIPILLSIGSLGLVLELYSPGFGIPGIMGISALLLFFFGHMIAGFAGMESMLLFIVGVILILIEIFLVGFGLFGILGIIAILAGMLLGSYSTAWMLISIVIAIIVTGVASVILFRYFGDKGPWKKIVLNAATTSEAGYITNETRNDLIGEKGEAITPLRPSGTAVIGNEYLDVVTEGRYIGQGSNVIVVKTAGSRIVVREQKEDN</sequence>
<gene>
    <name evidence="9" type="ORF">AJ85_02665</name>
</gene>
<evidence type="ECO:0000313" key="10">
    <source>
        <dbReference type="Proteomes" id="UP000297014"/>
    </source>
</evidence>
<feature type="domain" description="NfeD-like C-terminal" evidence="6">
    <location>
        <begin position="384"/>
        <end position="438"/>
    </location>
</feature>
<evidence type="ECO:0000259" key="7">
    <source>
        <dbReference type="Pfam" id="PF24961"/>
    </source>
</evidence>
<dbReference type="InterPro" id="IPR056739">
    <property type="entry name" value="NfeD_membrane"/>
</dbReference>
<keyword evidence="2 5" id="KW-0812">Transmembrane</keyword>
<evidence type="ECO:0000256" key="1">
    <source>
        <dbReference type="ARBA" id="ARBA00004141"/>
    </source>
</evidence>
<keyword evidence="4 5" id="KW-0472">Membrane</keyword>
<dbReference type="Gene3D" id="3.90.226.10">
    <property type="entry name" value="2-enoyl-CoA Hydratase, Chain A, domain 1"/>
    <property type="match status" value="1"/>
</dbReference>
<comment type="caution">
    <text evidence="9">The sequence shown here is derived from an EMBL/GenBank/DDBJ whole genome shotgun (WGS) entry which is preliminary data.</text>
</comment>
<name>A0A4V3X813_ALKAL</name>
<organism evidence="9 10">
    <name type="scientific">Alkalihalobacillus alcalophilus ATCC 27647 = CGMCC 1.3604</name>
    <dbReference type="NCBI Taxonomy" id="1218173"/>
    <lineage>
        <taxon>Bacteria</taxon>
        <taxon>Bacillati</taxon>
        <taxon>Bacillota</taxon>
        <taxon>Bacilli</taxon>
        <taxon>Bacillales</taxon>
        <taxon>Bacillaceae</taxon>
        <taxon>Alkalihalobacillus</taxon>
    </lineage>
</organism>
<evidence type="ECO:0000256" key="5">
    <source>
        <dbReference type="SAM" id="Phobius"/>
    </source>
</evidence>
<dbReference type="InterPro" id="IPR012340">
    <property type="entry name" value="NA-bd_OB-fold"/>
</dbReference>
<dbReference type="InterPro" id="IPR002810">
    <property type="entry name" value="NfeD-like_C"/>
</dbReference>
<evidence type="ECO:0000313" key="9">
    <source>
        <dbReference type="EMBL" id="THG88512.1"/>
    </source>
</evidence>
<evidence type="ECO:0000256" key="2">
    <source>
        <dbReference type="ARBA" id="ARBA00022692"/>
    </source>
</evidence>
<feature type="transmembrane region" description="Helical" evidence="5">
    <location>
        <begin position="290"/>
        <end position="321"/>
    </location>
</feature>
<dbReference type="AlphaFoldDB" id="A0A4V3X813"/>
<reference evidence="9 10" key="1">
    <citation type="submission" date="2014-01" db="EMBL/GenBank/DDBJ databases">
        <title>Draft genome sequencing of Bacillus alcalophilus CGMCC 1.3604.</title>
        <authorList>
            <person name="Yang J."/>
            <person name="Diao L."/>
            <person name="Yang S."/>
        </authorList>
    </citation>
    <scope>NUCLEOTIDE SEQUENCE [LARGE SCALE GENOMIC DNA]</scope>
    <source>
        <strain evidence="9 10">CGMCC 1.3604</strain>
    </source>
</reference>
<feature type="domain" description="NfeD integral membrane" evidence="7">
    <location>
        <begin position="240"/>
        <end position="354"/>
    </location>
</feature>
<keyword evidence="3 5" id="KW-1133">Transmembrane helix</keyword>